<evidence type="ECO:0000256" key="7">
    <source>
        <dbReference type="ARBA" id="ARBA00023136"/>
    </source>
</evidence>
<keyword evidence="6" id="KW-0406">Ion transport</keyword>
<dbReference type="InterPro" id="IPR000245">
    <property type="entry name" value="ATPase_proteolipid_csu"/>
</dbReference>
<feature type="transmembrane region" description="Helical" evidence="9">
    <location>
        <begin position="64"/>
        <end position="89"/>
    </location>
</feature>
<reference evidence="11 12" key="1">
    <citation type="journal article" date="2020" name="IScience">
        <title>Genome Sequencing of the Endangered Kingdonia uniflora (Circaeasteraceae, Ranunculales) Reveals Potential Mechanisms of Evolutionary Specialization.</title>
        <authorList>
            <person name="Sun Y."/>
            <person name="Deng T."/>
            <person name="Zhang A."/>
            <person name="Moore M.J."/>
            <person name="Landis J.B."/>
            <person name="Lin N."/>
            <person name="Zhang H."/>
            <person name="Zhang X."/>
            <person name="Huang J."/>
            <person name="Zhang X."/>
            <person name="Sun H."/>
            <person name="Wang H."/>
        </authorList>
    </citation>
    <scope>NUCLEOTIDE SEQUENCE [LARGE SCALE GENOMIC DNA]</scope>
    <source>
        <strain evidence="11">TB1705</strain>
        <tissue evidence="11">Leaf</tissue>
    </source>
</reference>
<comment type="similarity">
    <text evidence="2">Belongs to the V-ATPase proteolipid subunit family.</text>
</comment>
<sequence>MGNWKPPSIESVSRVTTEKRDRKMSDENGTSYSSSLGYVAAGKMNYDIWRVSRKVRANAQQPKLFVGMILILIFAEALALYGLIVGIILSSRAGQSRAD</sequence>
<keyword evidence="12" id="KW-1185">Reference proteome</keyword>
<keyword evidence="3" id="KW-0813">Transport</keyword>
<evidence type="ECO:0000256" key="1">
    <source>
        <dbReference type="ARBA" id="ARBA00004141"/>
    </source>
</evidence>
<evidence type="ECO:0000256" key="3">
    <source>
        <dbReference type="ARBA" id="ARBA00022448"/>
    </source>
</evidence>
<dbReference type="Gene3D" id="1.20.120.610">
    <property type="entry name" value="lithium bound rotor ring of v- atpase"/>
    <property type="match status" value="1"/>
</dbReference>
<keyword evidence="4 9" id="KW-0812">Transmembrane</keyword>
<evidence type="ECO:0000256" key="6">
    <source>
        <dbReference type="ARBA" id="ARBA00023065"/>
    </source>
</evidence>
<keyword evidence="7 9" id="KW-0472">Membrane</keyword>
<comment type="caution">
    <text evidence="11">The sequence shown here is derived from an EMBL/GenBank/DDBJ whole genome shotgun (WGS) entry which is preliminary data.</text>
</comment>
<dbReference type="OrthoDB" id="1735393at2759"/>
<name>A0A7J7LCC8_9MAGN</name>
<keyword evidence="5 9" id="KW-1133">Transmembrane helix</keyword>
<evidence type="ECO:0000256" key="5">
    <source>
        <dbReference type="ARBA" id="ARBA00022989"/>
    </source>
</evidence>
<dbReference type="CDD" id="cd18176">
    <property type="entry name" value="ATP-synt_Vo_c_ATP6C_rpt2"/>
    <property type="match status" value="1"/>
</dbReference>
<evidence type="ECO:0000256" key="9">
    <source>
        <dbReference type="SAM" id="Phobius"/>
    </source>
</evidence>
<dbReference type="GO" id="GO:0046961">
    <property type="term" value="F:proton-transporting ATPase activity, rotational mechanism"/>
    <property type="evidence" value="ECO:0007669"/>
    <property type="project" value="InterPro"/>
</dbReference>
<evidence type="ECO:0000259" key="10">
    <source>
        <dbReference type="Pfam" id="PF00137"/>
    </source>
</evidence>
<organism evidence="11 12">
    <name type="scientific">Kingdonia uniflora</name>
    <dbReference type="NCBI Taxonomy" id="39325"/>
    <lineage>
        <taxon>Eukaryota</taxon>
        <taxon>Viridiplantae</taxon>
        <taxon>Streptophyta</taxon>
        <taxon>Embryophyta</taxon>
        <taxon>Tracheophyta</taxon>
        <taxon>Spermatophyta</taxon>
        <taxon>Magnoliopsida</taxon>
        <taxon>Ranunculales</taxon>
        <taxon>Circaeasteraceae</taxon>
        <taxon>Kingdonia</taxon>
    </lineage>
</organism>
<dbReference type="Pfam" id="PF00137">
    <property type="entry name" value="ATP-synt_C"/>
    <property type="match status" value="1"/>
</dbReference>
<feature type="domain" description="V-ATPase proteolipid subunit C-like" evidence="10">
    <location>
        <begin position="55"/>
        <end position="89"/>
    </location>
</feature>
<feature type="region of interest" description="Disordered" evidence="8">
    <location>
        <begin position="1"/>
        <end position="34"/>
    </location>
</feature>
<dbReference type="Proteomes" id="UP000541444">
    <property type="component" value="Unassembled WGS sequence"/>
</dbReference>
<dbReference type="PANTHER" id="PTHR10263">
    <property type="entry name" value="V-TYPE PROTON ATPASE PROTEOLIPID SUBUNIT"/>
    <property type="match status" value="1"/>
</dbReference>
<comment type="subcellular location">
    <subcellularLocation>
        <location evidence="1">Membrane</location>
        <topology evidence="1">Multi-pass membrane protein</topology>
    </subcellularLocation>
</comment>
<evidence type="ECO:0000256" key="8">
    <source>
        <dbReference type="SAM" id="MobiDB-lite"/>
    </source>
</evidence>
<dbReference type="InterPro" id="IPR035921">
    <property type="entry name" value="F/V-ATP_Csub_sf"/>
</dbReference>
<evidence type="ECO:0000256" key="2">
    <source>
        <dbReference type="ARBA" id="ARBA00007296"/>
    </source>
</evidence>
<dbReference type="AlphaFoldDB" id="A0A7J7LCC8"/>
<accession>A0A7J7LCC8</accession>
<dbReference type="GO" id="GO:0033179">
    <property type="term" value="C:proton-transporting V-type ATPase, V0 domain"/>
    <property type="evidence" value="ECO:0007669"/>
    <property type="project" value="InterPro"/>
</dbReference>
<protein>
    <recommendedName>
        <fullName evidence="10">V-ATPase proteolipid subunit C-like domain-containing protein</fullName>
    </recommendedName>
</protein>
<dbReference type="PRINTS" id="PR00122">
    <property type="entry name" value="VACATPASE"/>
</dbReference>
<dbReference type="EMBL" id="JACGCM010002392">
    <property type="protein sequence ID" value="KAF6140326.1"/>
    <property type="molecule type" value="Genomic_DNA"/>
</dbReference>
<evidence type="ECO:0000313" key="11">
    <source>
        <dbReference type="EMBL" id="KAF6140326.1"/>
    </source>
</evidence>
<evidence type="ECO:0000313" key="12">
    <source>
        <dbReference type="Proteomes" id="UP000541444"/>
    </source>
</evidence>
<dbReference type="SUPFAM" id="SSF81333">
    <property type="entry name" value="F1F0 ATP synthase subunit C"/>
    <property type="match status" value="1"/>
</dbReference>
<dbReference type="InterPro" id="IPR002379">
    <property type="entry name" value="ATPase_proteolipid_c-like_dom"/>
</dbReference>
<feature type="compositionally biased region" description="Basic and acidic residues" evidence="8">
    <location>
        <begin position="16"/>
        <end position="26"/>
    </location>
</feature>
<gene>
    <name evidence="11" type="ORF">GIB67_031082</name>
</gene>
<evidence type="ECO:0000256" key="4">
    <source>
        <dbReference type="ARBA" id="ARBA00022692"/>
    </source>
</evidence>
<proteinExistence type="inferred from homology"/>